<dbReference type="Proteomes" id="UP000606490">
    <property type="component" value="Unassembled WGS sequence"/>
</dbReference>
<feature type="compositionally biased region" description="Basic and acidic residues" evidence="1">
    <location>
        <begin position="101"/>
        <end position="112"/>
    </location>
</feature>
<keyword evidence="4" id="KW-1185">Reference proteome</keyword>
<name>A0ABS1V8W0_9PROT</name>
<dbReference type="EMBL" id="JAEUXJ010000012">
    <property type="protein sequence ID" value="MBL6458090.1"/>
    <property type="molecule type" value="Genomic_DNA"/>
</dbReference>
<evidence type="ECO:0000256" key="1">
    <source>
        <dbReference type="SAM" id="MobiDB-lite"/>
    </source>
</evidence>
<keyword evidence="2" id="KW-0732">Signal</keyword>
<evidence type="ECO:0000313" key="4">
    <source>
        <dbReference type="Proteomes" id="UP000606490"/>
    </source>
</evidence>
<feature type="region of interest" description="Disordered" evidence="1">
    <location>
        <begin position="1"/>
        <end position="129"/>
    </location>
</feature>
<dbReference type="RefSeq" id="WP_202827832.1">
    <property type="nucleotide sequence ID" value="NZ_JAEUXJ010000012.1"/>
</dbReference>
<feature type="compositionally biased region" description="Pro residues" evidence="1">
    <location>
        <begin position="38"/>
        <end position="57"/>
    </location>
</feature>
<feature type="compositionally biased region" description="Basic and acidic residues" evidence="1">
    <location>
        <begin position="76"/>
        <end position="85"/>
    </location>
</feature>
<proteinExistence type="predicted"/>
<reference evidence="3 4" key="1">
    <citation type="submission" date="2021-01" db="EMBL/GenBank/DDBJ databases">
        <title>Belnapia mucosa sp. nov. and Belnapia arida sp. nov., isolated from the Tabernas Desert (Almeria, Spain).</title>
        <authorList>
            <person name="Molina-Menor E."/>
            <person name="Vidal-Verdu A."/>
            <person name="Calonge A."/>
            <person name="Satari L."/>
            <person name="Pereto Magraner J."/>
            <person name="Porcar Miralles M."/>
        </authorList>
    </citation>
    <scope>NUCLEOTIDE SEQUENCE [LARGE SCALE GENOMIC DNA]</scope>
    <source>
        <strain evidence="3 4">T6</strain>
    </source>
</reference>
<feature type="chain" id="PRO_5045089472" evidence="2">
    <location>
        <begin position="21"/>
        <end position="129"/>
    </location>
</feature>
<feature type="signal peptide" evidence="2">
    <location>
        <begin position="1"/>
        <end position="20"/>
    </location>
</feature>
<comment type="caution">
    <text evidence="3">The sequence shown here is derived from an EMBL/GenBank/DDBJ whole genome shotgun (WGS) entry which is preliminary data.</text>
</comment>
<protein>
    <submittedName>
        <fullName evidence="3">Uncharacterized protein</fullName>
    </submittedName>
</protein>
<evidence type="ECO:0000256" key="2">
    <source>
        <dbReference type="SAM" id="SignalP"/>
    </source>
</evidence>
<evidence type="ECO:0000313" key="3">
    <source>
        <dbReference type="EMBL" id="MBL6458090.1"/>
    </source>
</evidence>
<organism evidence="3 4">
    <name type="scientific">Belnapia mucosa</name>
    <dbReference type="NCBI Taxonomy" id="2804532"/>
    <lineage>
        <taxon>Bacteria</taxon>
        <taxon>Pseudomonadati</taxon>
        <taxon>Pseudomonadota</taxon>
        <taxon>Alphaproteobacteria</taxon>
        <taxon>Acetobacterales</taxon>
        <taxon>Roseomonadaceae</taxon>
        <taxon>Belnapia</taxon>
    </lineage>
</organism>
<accession>A0ABS1V8W0</accession>
<gene>
    <name evidence="3" type="ORF">JMJ55_22390</name>
</gene>
<feature type="compositionally biased region" description="Low complexity" evidence="1">
    <location>
        <begin position="1"/>
        <end position="18"/>
    </location>
</feature>
<sequence length="129" mass="14023">MTKRALLLGLAAFAAGPAEAEERRRRRRTRAPGKPQAAAPPPPEPAAPQIDGPPPPSRQTGLDPAPVPNTNVQRPYADRLPRADWDLGVPSRPDPYQGQTFERRDPAPDRRSPPGAWYPSPGASVRLPF</sequence>